<dbReference type="GO" id="GO:0015074">
    <property type="term" value="P:DNA integration"/>
    <property type="evidence" value="ECO:0007669"/>
    <property type="project" value="InterPro"/>
</dbReference>
<dbReference type="AlphaFoldDB" id="A0A4R8LIW9"/>
<dbReference type="SUPFAM" id="SSF53098">
    <property type="entry name" value="Ribonuclease H-like"/>
    <property type="match status" value="1"/>
</dbReference>
<protein>
    <submittedName>
        <fullName evidence="2">Integrase-like protein</fullName>
    </submittedName>
</protein>
<evidence type="ECO:0000313" key="3">
    <source>
        <dbReference type="Proteomes" id="UP000294581"/>
    </source>
</evidence>
<dbReference type="InterPro" id="IPR050900">
    <property type="entry name" value="Transposase_IS3/IS150/IS904"/>
</dbReference>
<evidence type="ECO:0000259" key="1">
    <source>
        <dbReference type="Pfam" id="PF13683"/>
    </source>
</evidence>
<proteinExistence type="predicted"/>
<name>A0A4R8LIW9_9BACL</name>
<keyword evidence="3" id="KW-1185">Reference proteome</keyword>
<accession>A0A4R8LIW9</accession>
<comment type="caution">
    <text evidence="2">The sequence shown here is derived from an EMBL/GenBank/DDBJ whole genome shotgun (WGS) entry which is preliminary data.</text>
</comment>
<dbReference type="InterPro" id="IPR036397">
    <property type="entry name" value="RNaseH_sf"/>
</dbReference>
<dbReference type="PANTHER" id="PTHR46889">
    <property type="entry name" value="TRANSPOSASE INSF FOR INSERTION SEQUENCE IS3B-RELATED"/>
    <property type="match status" value="1"/>
</dbReference>
<sequence length="82" mass="10000">MIGSMSRKGNCFDHACIESFHSIIKRELVYLEKFKTREQALRRIFEYIEIWYNRERVHSSIGYRTPIECERRYFQTLMTKAS</sequence>
<dbReference type="Proteomes" id="UP000294581">
    <property type="component" value="Unassembled WGS sequence"/>
</dbReference>
<evidence type="ECO:0000313" key="2">
    <source>
        <dbReference type="EMBL" id="TDY42190.1"/>
    </source>
</evidence>
<dbReference type="Pfam" id="PF13683">
    <property type="entry name" value="rve_3"/>
    <property type="match status" value="1"/>
</dbReference>
<dbReference type="PANTHER" id="PTHR46889:SF4">
    <property type="entry name" value="TRANSPOSASE INSO FOR INSERTION SEQUENCE ELEMENT IS911B-RELATED"/>
    <property type="match status" value="1"/>
</dbReference>
<dbReference type="EMBL" id="SORF01000017">
    <property type="protein sequence ID" value="TDY42190.1"/>
    <property type="molecule type" value="Genomic_DNA"/>
</dbReference>
<reference evidence="2 3" key="1">
    <citation type="submission" date="2019-03" db="EMBL/GenBank/DDBJ databases">
        <title>Genomic Encyclopedia of Type Strains, Phase IV (KMG-IV): sequencing the most valuable type-strain genomes for metagenomic binning, comparative biology and taxonomic classification.</title>
        <authorList>
            <person name="Goeker M."/>
        </authorList>
    </citation>
    <scope>NUCLEOTIDE SEQUENCE [LARGE SCALE GENOMIC DNA]</scope>
    <source>
        <strain evidence="2 3">DSM 17974</strain>
    </source>
</reference>
<dbReference type="Gene3D" id="3.30.420.10">
    <property type="entry name" value="Ribonuclease H-like superfamily/Ribonuclease H"/>
    <property type="match status" value="1"/>
</dbReference>
<organism evidence="2 3">
    <name type="scientific">Alicyclobacillus sacchari</name>
    <dbReference type="NCBI Taxonomy" id="392010"/>
    <lineage>
        <taxon>Bacteria</taxon>
        <taxon>Bacillati</taxon>
        <taxon>Bacillota</taxon>
        <taxon>Bacilli</taxon>
        <taxon>Bacillales</taxon>
        <taxon>Alicyclobacillaceae</taxon>
        <taxon>Alicyclobacillus</taxon>
    </lineage>
</organism>
<gene>
    <name evidence="2" type="ORF">C7445_11739</name>
</gene>
<dbReference type="InterPro" id="IPR012337">
    <property type="entry name" value="RNaseH-like_sf"/>
</dbReference>
<feature type="domain" description="Integrase catalytic" evidence="1">
    <location>
        <begin position="4"/>
        <end position="66"/>
    </location>
</feature>
<dbReference type="InterPro" id="IPR001584">
    <property type="entry name" value="Integrase_cat-core"/>
</dbReference>
<dbReference type="GO" id="GO:0003676">
    <property type="term" value="F:nucleic acid binding"/>
    <property type="evidence" value="ECO:0007669"/>
    <property type="project" value="InterPro"/>
</dbReference>